<accession>A0AAW8JEG3</accession>
<feature type="domain" description="4'-phosphopantetheinyl transferase" evidence="14">
    <location>
        <begin position="121"/>
        <end position="209"/>
    </location>
</feature>
<dbReference type="SUPFAM" id="SSF56214">
    <property type="entry name" value="4'-phosphopantetheinyl transferase"/>
    <property type="match status" value="1"/>
</dbReference>
<dbReference type="InterPro" id="IPR008278">
    <property type="entry name" value="4-PPantetheinyl_Trfase_dom"/>
</dbReference>
<protein>
    <recommendedName>
        <fullName evidence="5">Enterobactin synthase component D</fullName>
    </recommendedName>
    <alternativeName>
        <fullName evidence="8">4'-phosphopantetheinyl transferase EntD</fullName>
    </alternativeName>
    <alternativeName>
        <fullName evidence="9">Enterochelin synthase D</fullName>
    </alternativeName>
</protein>
<evidence type="ECO:0000256" key="2">
    <source>
        <dbReference type="ARBA" id="ARBA00004993"/>
    </source>
</evidence>
<dbReference type="PANTHER" id="PTHR38096:SF1">
    <property type="entry name" value="ENTEROBACTIN SYNTHASE COMPONENT D"/>
    <property type="match status" value="1"/>
</dbReference>
<reference evidence="16" key="1">
    <citation type="submission" date="2023-08" db="EMBL/GenBank/DDBJ databases">
        <title>Emergence of clinically-relevant ST2 carbapenem-resistant Acinetobacter baumannii strains in hospital sewages in Zhejiang, East of China.</title>
        <authorList>
            <person name="Kaichao C."/>
            <person name="Zhang R."/>
        </authorList>
    </citation>
    <scope>NUCLEOTIDE SEQUENCE</scope>
    <source>
        <strain evidence="16">M-RB-37</strain>
    </source>
</reference>
<evidence type="ECO:0000256" key="1">
    <source>
        <dbReference type="ARBA" id="ARBA00003937"/>
    </source>
</evidence>
<comment type="subunit">
    <text evidence="4">EntB, EntD, EntE, and EntF form a multienzyme complex called enterobactin synthase.</text>
</comment>
<evidence type="ECO:0000256" key="6">
    <source>
        <dbReference type="ARBA" id="ARBA00022679"/>
    </source>
</evidence>
<feature type="binding site" evidence="12">
    <location>
        <position position="68"/>
    </location>
    <ligand>
        <name>CoA</name>
        <dbReference type="ChEBI" id="CHEBI:57287"/>
    </ligand>
</feature>
<feature type="binding site" evidence="12">
    <location>
        <position position="124"/>
    </location>
    <ligand>
        <name>CoA</name>
        <dbReference type="ChEBI" id="CHEBI:57287"/>
    </ligand>
</feature>
<keyword evidence="7" id="KW-0259">Enterobactin biosynthesis</keyword>
<comment type="catalytic activity">
    <reaction evidence="11">
        <text>apo-[peptidyl-carrier protein] + CoA = holo-[peptidyl-carrier protein] + adenosine 3',5'-bisphosphate + H(+)</text>
        <dbReference type="Rhea" id="RHEA:46228"/>
        <dbReference type="Rhea" id="RHEA-COMP:11479"/>
        <dbReference type="Rhea" id="RHEA-COMP:11480"/>
        <dbReference type="ChEBI" id="CHEBI:15378"/>
        <dbReference type="ChEBI" id="CHEBI:29999"/>
        <dbReference type="ChEBI" id="CHEBI:57287"/>
        <dbReference type="ChEBI" id="CHEBI:58343"/>
        <dbReference type="ChEBI" id="CHEBI:64479"/>
    </reaction>
</comment>
<evidence type="ECO:0000259" key="14">
    <source>
        <dbReference type="Pfam" id="PF01648"/>
    </source>
</evidence>
<dbReference type="InterPro" id="IPR041354">
    <property type="entry name" value="4PPT_N"/>
</dbReference>
<dbReference type="EMBL" id="JAVIDL010000046">
    <property type="protein sequence ID" value="MDQ8937071.1"/>
    <property type="molecule type" value="Genomic_DNA"/>
</dbReference>
<feature type="binding site" evidence="12">
    <location>
        <position position="176"/>
    </location>
    <ligand>
        <name>CoA</name>
        <dbReference type="ChEBI" id="CHEBI:57287"/>
    </ligand>
</feature>
<dbReference type="GO" id="GO:0005886">
    <property type="term" value="C:plasma membrane"/>
    <property type="evidence" value="ECO:0007669"/>
    <property type="project" value="TreeGrafter"/>
</dbReference>
<feature type="binding site" evidence="13">
    <location>
        <position position="124"/>
    </location>
    <ligand>
        <name>Mg(2+)</name>
        <dbReference type="ChEBI" id="CHEBI:18420"/>
    </ligand>
</feature>
<evidence type="ECO:0000256" key="4">
    <source>
        <dbReference type="ARBA" id="ARBA00011503"/>
    </source>
</evidence>
<evidence type="ECO:0000256" key="3">
    <source>
        <dbReference type="ARBA" id="ARBA00008342"/>
    </source>
</evidence>
<organism evidence="16 17">
    <name type="scientific">Acinetobacter rudis</name>
    <dbReference type="NCBI Taxonomy" id="632955"/>
    <lineage>
        <taxon>Bacteria</taxon>
        <taxon>Pseudomonadati</taxon>
        <taxon>Pseudomonadota</taxon>
        <taxon>Gammaproteobacteria</taxon>
        <taxon>Moraxellales</taxon>
        <taxon>Moraxellaceae</taxon>
        <taxon>Acinetobacter</taxon>
    </lineage>
</organism>
<keyword evidence="13" id="KW-0479">Metal-binding</keyword>
<sequence>MGQFIQFPDSLLDCVLQSGQLLKVSEQTIAYIFKIEQVCKLIRSYQLVAPAYLKDALPSRLEEFFSGRVVAEAILRHHFASKAMISSKSQHLPQWPHTYLGSISHNQQQLLVMVSAEYSYVGVDLKEHISQQTAEQIADLILTRKEQQYWLQEAKQYISYTQYVSLLFSMKESLYKAVYPIAMNYIDFLEVEMIEVNMNQRRAHFQFCTNIQKKYALSSDYLVQWLDLNDWGFTFVLQGKK</sequence>
<evidence type="ECO:0000256" key="12">
    <source>
        <dbReference type="PIRSR" id="PIRSR603542-1"/>
    </source>
</evidence>
<dbReference type="GO" id="GO:0008897">
    <property type="term" value="F:holo-[acyl-carrier-protein] synthase activity"/>
    <property type="evidence" value="ECO:0007669"/>
    <property type="project" value="InterPro"/>
</dbReference>
<dbReference type="GO" id="GO:0009366">
    <property type="term" value="C:enterobactin synthetase complex"/>
    <property type="evidence" value="ECO:0007669"/>
    <property type="project" value="InterPro"/>
</dbReference>
<evidence type="ECO:0000256" key="9">
    <source>
        <dbReference type="ARBA" id="ARBA00031996"/>
    </source>
</evidence>
<comment type="caution">
    <text evidence="16">The sequence shown here is derived from an EMBL/GenBank/DDBJ whole genome shotgun (WGS) entry which is preliminary data.</text>
</comment>
<feature type="binding site" evidence="12">
    <location>
        <position position="172"/>
    </location>
    <ligand>
        <name>CoA</name>
        <dbReference type="ChEBI" id="CHEBI:57287"/>
    </ligand>
</feature>
<dbReference type="InterPro" id="IPR003542">
    <property type="entry name" value="Enbac_synth_compD-like"/>
</dbReference>
<comment type="cofactor">
    <cofactor evidence="13">
        <name>Mg(2+)</name>
        <dbReference type="ChEBI" id="CHEBI:18420"/>
    </cofactor>
</comment>
<comment type="function">
    <text evidence="1">Involved in the biosynthesis of the siderophore enterobactin (enterochelin), which is a macrocyclic trimeric lactone of N-(2,3-dihydroxybenzoyl)-serine. The serine trilactone serves as a scaffolding for the three catechol functionalities that provide hexadentate coordination for the tightly ligated iron(2+) atoms. Plays an essential role in the assembly of the enterobactin by catalyzing the transfer of the 4'-phosphopantetheine (Ppant) moiety from coenzyme A to the apo-domains of both EntB (ArCP domain) and EntF (PCP domain) to yield their holo-forms which make them competent for the activation of 2,3-dihydroxybenzoate (DHB) and L-serine, respectively.</text>
</comment>
<evidence type="ECO:0000313" key="17">
    <source>
        <dbReference type="Proteomes" id="UP001243844"/>
    </source>
</evidence>
<dbReference type="GO" id="GO:0009239">
    <property type="term" value="P:enterobactin biosynthetic process"/>
    <property type="evidence" value="ECO:0007669"/>
    <property type="project" value="UniProtKB-KW"/>
</dbReference>
<evidence type="ECO:0000256" key="8">
    <source>
        <dbReference type="ARBA" id="ARBA00029894"/>
    </source>
</evidence>
<proteinExistence type="inferred from homology"/>
<evidence type="ECO:0000256" key="5">
    <source>
        <dbReference type="ARBA" id="ARBA00019087"/>
    </source>
</evidence>
<dbReference type="RefSeq" id="WP_308982091.1">
    <property type="nucleotide sequence ID" value="NZ_JAVIDL010000046.1"/>
</dbReference>
<keyword evidence="6 16" id="KW-0808">Transferase</keyword>
<evidence type="ECO:0000259" key="15">
    <source>
        <dbReference type="Pfam" id="PF17837"/>
    </source>
</evidence>
<evidence type="ECO:0000256" key="10">
    <source>
        <dbReference type="ARBA" id="ARBA00049176"/>
    </source>
</evidence>
<evidence type="ECO:0000313" key="16">
    <source>
        <dbReference type="EMBL" id="MDQ8937071.1"/>
    </source>
</evidence>
<dbReference type="InterPro" id="IPR037143">
    <property type="entry name" value="4-PPantetheinyl_Trfase_dom_sf"/>
</dbReference>
<evidence type="ECO:0000256" key="7">
    <source>
        <dbReference type="ARBA" id="ARBA00023191"/>
    </source>
</evidence>
<dbReference type="AlphaFoldDB" id="A0AAW8JEG3"/>
<dbReference type="Proteomes" id="UP001243844">
    <property type="component" value="Unassembled WGS sequence"/>
</dbReference>
<dbReference type="PRINTS" id="PR01399">
    <property type="entry name" value="ENTSNTHTASED"/>
</dbReference>
<comment type="pathway">
    <text evidence="2">Siderophore biosynthesis; enterobactin biosynthesis.</text>
</comment>
<evidence type="ECO:0000256" key="11">
    <source>
        <dbReference type="ARBA" id="ARBA00049191"/>
    </source>
</evidence>
<keyword evidence="13" id="KW-0460">Magnesium</keyword>
<dbReference type="Pfam" id="PF01648">
    <property type="entry name" value="ACPS"/>
    <property type="match status" value="1"/>
</dbReference>
<dbReference type="Gene3D" id="3.90.470.20">
    <property type="entry name" value="4'-phosphopantetheinyl transferase domain"/>
    <property type="match status" value="1"/>
</dbReference>
<gene>
    <name evidence="16" type="ORF">RFH47_15220</name>
</gene>
<dbReference type="PANTHER" id="PTHR38096">
    <property type="entry name" value="ENTEROBACTIN SYNTHASE COMPONENT D"/>
    <property type="match status" value="1"/>
</dbReference>
<name>A0AAW8JEG3_9GAMM</name>
<feature type="binding site" evidence="12">
    <location>
        <position position="60"/>
    </location>
    <ligand>
        <name>CoA</name>
        <dbReference type="ChEBI" id="CHEBI:57287"/>
    </ligand>
</feature>
<dbReference type="GO" id="GO:0000287">
    <property type="term" value="F:magnesium ion binding"/>
    <property type="evidence" value="ECO:0007669"/>
    <property type="project" value="InterPro"/>
</dbReference>
<comment type="catalytic activity">
    <reaction evidence="10">
        <text>apo-[aryl-carrier protein] + CoA = holo-[aryl-carrier protein] + adenosine 3',5'-bisphosphate + H(+)</text>
        <dbReference type="Rhea" id="RHEA:48404"/>
        <dbReference type="Rhea" id="RHEA-COMP:15903"/>
        <dbReference type="Rhea" id="RHEA-COMP:17557"/>
        <dbReference type="ChEBI" id="CHEBI:15378"/>
        <dbReference type="ChEBI" id="CHEBI:29999"/>
        <dbReference type="ChEBI" id="CHEBI:57287"/>
        <dbReference type="ChEBI" id="CHEBI:58343"/>
        <dbReference type="ChEBI" id="CHEBI:64479"/>
    </reaction>
</comment>
<dbReference type="Pfam" id="PF17837">
    <property type="entry name" value="4PPT_N"/>
    <property type="match status" value="1"/>
</dbReference>
<comment type="similarity">
    <text evidence="3">Belongs to the P-Pant transferase superfamily. EntD family.</text>
</comment>
<feature type="binding site" evidence="12">
    <location>
        <begin position="104"/>
        <end position="105"/>
    </location>
    <ligand>
        <name>CoA</name>
        <dbReference type="ChEBI" id="CHEBI:57287"/>
    </ligand>
</feature>
<feature type="domain" description="4'-phosphopantetheinyl transferase N-terminal" evidence="15">
    <location>
        <begin position="52"/>
        <end position="115"/>
    </location>
</feature>
<evidence type="ECO:0000256" key="13">
    <source>
        <dbReference type="PIRSR" id="PIRSR603542-2"/>
    </source>
</evidence>